<evidence type="ECO:0000256" key="11">
    <source>
        <dbReference type="PIRNR" id="PIRNR016557"/>
    </source>
</evidence>
<comment type="similarity">
    <text evidence="3 11">Belongs to the metallo-dependent hydrolases superfamily. CpsB/CapC family.</text>
</comment>
<comment type="function">
    <text evidence="9">Dephosphorylates CpsD. Involved in the regulation of capsular polysaccharide biosynthesis.</text>
</comment>
<dbReference type="OrthoDB" id="9788539at2"/>
<evidence type="ECO:0000256" key="3">
    <source>
        <dbReference type="ARBA" id="ARBA00005750"/>
    </source>
</evidence>
<dbReference type="InterPro" id="IPR032466">
    <property type="entry name" value="Metal_Hydrolase"/>
</dbReference>
<evidence type="ECO:0000256" key="1">
    <source>
        <dbReference type="ARBA" id="ARBA00001936"/>
    </source>
</evidence>
<comment type="caution">
    <text evidence="12">The sequence shown here is derived from an EMBL/GenBank/DDBJ whole genome shotgun (WGS) entry which is preliminary data.</text>
</comment>
<evidence type="ECO:0000256" key="5">
    <source>
        <dbReference type="ARBA" id="ARBA00022903"/>
    </source>
</evidence>
<reference evidence="12 13" key="1">
    <citation type="submission" date="2014-12" db="EMBL/GenBank/DDBJ databases">
        <title>Partial genome sequence of Streptococcus constellatus KCOM 1650 (= ChDC B144).</title>
        <authorList>
            <person name="Kook J.-K."/>
            <person name="Park S.-N."/>
            <person name="Lim Y.K."/>
            <person name="Jo E."/>
        </authorList>
    </citation>
    <scope>NUCLEOTIDE SEQUENCE [LARGE SCALE GENOMIC DNA]</scope>
    <source>
        <strain evidence="12 13">KCOM 1650</strain>
    </source>
</reference>
<keyword evidence="6 11" id="KW-0904">Protein phosphatase</keyword>
<dbReference type="NCBIfam" id="NF041488">
    <property type="entry name" value="caps_synth_Cps4B"/>
    <property type="match status" value="1"/>
</dbReference>
<evidence type="ECO:0000256" key="10">
    <source>
        <dbReference type="ARBA" id="ARBA00051722"/>
    </source>
</evidence>
<evidence type="ECO:0000256" key="7">
    <source>
        <dbReference type="ARBA" id="ARBA00023169"/>
    </source>
</evidence>
<keyword evidence="5" id="KW-0972">Capsule biogenesis/degradation</keyword>
<protein>
    <recommendedName>
        <fullName evidence="11">Tyrosine-protein phosphatase</fullName>
        <ecNumber evidence="11">3.1.3.48</ecNumber>
    </recommendedName>
</protein>
<dbReference type="GO" id="GO:0045227">
    <property type="term" value="P:capsule polysaccharide biosynthetic process"/>
    <property type="evidence" value="ECO:0007669"/>
    <property type="project" value="UniProtKB-UniPathway"/>
</dbReference>
<dbReference type="InterPro" id="IPR048208">
    <property type="entry name" value="Caps_polysacc_synth_CpsB"/>
</dbReference>
<dbReference type="PANTHER" id="PTHR39181:SF1">
    <property type="entry name" value="TYROSINE-PROTEIN PHOSPHATASE YWQE"/>
    <property type="match status" value="1"/>
</dbReference>
<dbReference type="Pfam" id="PF19567">
    <property type="entry name" value="CpsB_CapC"/>
    <property type="match status" value="1"/>
</dbReference>
<dbReference type="PIRSF" id="PIRSF016557">
    <property type="entry name" value="Caps_synth_CpsB"/>
    <property type="match status" value="1"/>
</dbReference>
<comment type="catalytic activity">
    <reaction evidence="10 11">
        <text>O-phospho-L-tyrosyl-[protein] + H2O = L-tyrosyl-[protein] + phosphate</text>
        <dbReference type="Rhea" id="RHEA:10684"/>
        <dbReference type="Rhea" id="RHEA-COMP:10136"/>
        <dbReference type="Rhea" id="RHEA-COMP:20101"/>
        <dbReference type="ChEBI" id="CHEBI:15377"/>
        <dbReference type="ChEBI" id="CHEBI:43474"/>
        <dbReference type="ChEBI" id="CHEBI:46858"/>
        <dbReference type="ChEBI" id="CHEBI:61978"/>
        <dbReference type="EC" id="3.1.3.48"/>
    </reaction>
</comment>
<comment type="pathway">
    <text evidence="2">Capsule biogenesis; capsule polysaccharide biosynthesis.</text>
</comment>
<keyword evidence="8" id="KW-0464">Manganese</keyword>
<evidence type="ECO:0000256" key="8">
    <source>
        <dbReference type="ARBA" id="ARBA00023211"/>
    </source>
</evidence>
<dbReference type="Proteomes" id="UP000031339">
    <property type="component" value="Unassembled WGS sequence"/>
</dbReference>
<dbReference type="Gene3D" id="3.20.20.140">
    <property type="entry name" value="Metal-dependent hydrolases"/>
    <property type="match status" value="1"/>
</dbReference>
<evidence type="ECO:0000256" key="9">
    <source>
        <dbReference type="ARBA" id="ARBA00025635"/>
    </source>
</evidence>
<sequence length="244" mass="28214">MIDIHSHIVFDVDDGPKTRQDTRELLTESYRQGVRTIISTSHRRKGMFETPEEKIAANFHEVQQIAKEVADDLTILYGAEIYYTSDILEKLDKKIIPTLGGTSYALIEFSMTTPYREIHSALNNVLRLGITPVVAHIERYHCLENDVKKVQDLINMGCYMQINSSSVLKPKLFSGDKYKFMKKRAQFFMEQDLVHFVASDMHNLGPRPPYMQEAYQIISKKYGKAYADALFRENQEILLKDELI</sequence>
<keyword evidence="7" id="KW-0270">Exopolysaccharide synthesis</keyword>
<comment type="cofactor">
    <cofactor evidence="1">
        <name>Mn(2+)</name>
        <dbReference type="ChEBI" id="CHEBI:29035"/>
    </cofactor>
</comment>
<dbReference type="SUPFAM" id="SSF51556">
    <property type="entry name" value="Metallo-dependent hydrolases"/>
    <property type="match status" value="1"/>
</dbReference>
<evidence type="ECO:0000256" key="4">
    <source>
        <dbReference type="ARBA" id="ARBA00022801"/>
    </source>
</evidence>
<dbReference type="AlphaFoldDB" id="A0A0C1K385"/>
<dbReference type="RefSeq" id="WP_003071431.1">
    <property type="nucleotide sequence ID" value="NZ_CAJPUH010000024.1"/>
</dbReference>
<dbReference type="PANTHER" id="PTHR39181">
    <property type="entry name" value="TYROSINE-PROTEIN PHOSPHATASE YWQE"/>
    <property type="match status" value="1"/>
</dbReference>
<evidence type="ECO:0000313" key="13">
    <source>
        <dbReference type="Proteomes" id="UP000031339"/>
    </source>
</evidence>
<dbReference type="GO" id="GO:0030145">
    <property type="term" value="F:manganese ion binding"/>
    <property type="evidence" value="ECO:0007669"/>
    <property type="project" value="UniProtKB-UniRule"/>
</dbReference>
<name>A0A0C1K385_STRCV</name>
<evidence type="ECO:0000313" key="12">
    <source>
        <dbReference type="EMBL" id="KIC77455.1"/>
    </source>
</evidence>
<evidence type="ECO:0000256" key="6">
    <source>
        <dbReference type="ARBA" id="ARBA00022912"/>
    </source>
</evidence>
<dbReference type="EMBL" id="JWIY01000004">
    <property type="protein sequence ID" value="KIC77455.1"/>
    <property type="molecule type" value="Genomic_DNA"/>
</dbReference>
<accession>A0A0C1K385</accession>
<organism evidence="12 13">
    <name type="scientific">Streptococcus constellatus</name>
    <dbReference type="NCBI Taxonomy" id="76860"/>
    <lineage>
        <taxon>Bacteria</taxon>
        <taxon>Bacillati</taxon>
        <taxon>Bacillota</taxon>
        <taxon>Bacilli</taxon>
        <taxon>Lactobacillales</taxon>
        <taxon>Streptococcaceae</taxon>
        <taxon>Streptococcus</taxon>
        <taxon>Streptococcus anginosus group</taxon>
    </lineage>
</organism>
<dbReference type="EC" id="3.1.3.48" evidence="11"/>
<dbReference type="GO" id="GO:0004725">
    <property type="term" value="F:protein tyrosine phosphatase activity"/>
    <property type="evidence" value="ECO:0007669"/>
    <property type="project" value="UniProtKB-UniRule"/>
</dbReference>
<gene>
    <name evidence="12" type="ORF">RN79_09335</name>
</gene>
<keyword evidence="4 11" id="KW-0378">Hydrolase</keyword>
<proteinExistence type="inferred from homology"/>
<evidence type="ECO:0000256" key="2">
    <source>
        <dbReference type="ARBA" id="ARBA00005132"/>
    </source>
</evidence>
<dbReference type="UniPathway" id="UPA00934"/>
<dbReference type="InterPro" id="IPR016667">
    <property type="entry name" value="Caps_polysacc_synth_CpsB/CapC"/>
</dbReference>